<reference evidence="6" key="1">
    <citation type="submission" date="2023-12" db="EMBL/GenBank/DDBJ databases">
        <title>Fervidustalea candida gen. nov., sp. nov., a novel member of the family Paenibacillaceae isolated from a geothermal area.</title>
        <authorList>
            <person name="Li W.-J."/>
            <person name="Jiao J.-Y."/>
            <person name="Chen Y."/>
        </authorList>
    </citation>
    <scope>NUCLEOTIDE SEQUENCE</scope>
    <source>
        <strain evidence="6">SYSU GA230002</strain>
    </source>
</reference>
<dbReference type="InterPro" id="IPR050707">
    <property type="entry name" value="HTH_MetabolicPath_Reg"/>
</dbReference>
<dbReference type="PANTHER" id="PTHR30136">
    <property type="entry name" value="HELIX-TURN-HELIX TRANSCRIPTIONAL REGULATOR, ICLR FAMILY"/>
    <property type="match status" value="1"/>
</dbReference>
<accession>A0ABU5ZKA4</accession>
<dbReference type="PROSITE" id="PS51078">
    <property type="entry name" value="ICLR_ED"/>
    <property type="match status" value="1"/>
</dbReference>
<evidence type="ECO:0000259" key="5">
    <source>
        <dbReference type="PROSITE" id="PS51078"/>
    </source>
</evidence>
<evidence type="ECO:0000259" key="4">
    <source>
        <dbReference type="PROSITE" id="PS51077"/>
    </source>
</evidence>
<evidence type="ECO:0000313" key="6">
    <source>
        <dbReference type="EMBL" id="MEB3101520.1"/>
    </source>
</evidence>
<keyword evidence="1" id="KW-0805">Transcription regulation</keyword>
<dbReference type="SUPFAM" id="SSF55781">
    <property type="entry name" value="GAF domain-like"/>
    <property type="match status" value="1"/>
</dbReference>
<evidence type="ECO:0000256" key="2">
    <source>
        <dbReference type="ARBA" id="ARBA00023125"/>
    </source>
</evidence>
<dbReference type="Pfam" id="PF01614">
    <property type="entry name" value="IclR_C"/>
    <property type="match status" value="1"/>
</dbReference>
<dbReference type="RefSeq" id="WP_371753638.1">
    <property type="nucleotide sequence ID" value="NZ_JAYJLD010000008.1"/>
</dbReference>
<dbReference type="SMART" id="SM00346">
    <property type="entry name" value="HTH_ICLR"/>
    <property type="match status" value="1"/>
</dbReference>
<dbReference type="InterPro" id="IPR036388">
    <property type="entry name" value="WH-like_DNA-bd_sf"/>
</dbReference>
<dbReference type="InterPro" id="IPR014757">
    <property type="entry name" value="Tscrpt_reg_IclR_C"/>
</dbReference>
<dbReference type="InterPro" id="IPR036390">
    <property type="entry name" value="WH_DNA-bd_sf"/>
</dbReference>
<feature type="domain" description="IclR-ED" evidence="5">
    <location>
        <begin position="74"/>
        <end position="256"/>
    </location>
</feature>
<keyword evidence="2" id="KW-0238">DNA-binding</keyword>
<dbReference type="Pfam" id="PF09339">
    <property type="entry name" value="HTH_IclR"/>
    <property type="match status" value="1"/>
</dbReference>
<organism evidence="6 7">
    <name type="scientific">Ferviditalea candida</name>
    <dbReference type="NCBI Taxonomy" id="3108399"/>
    <lineage>
        <taxon>Bacteria</taxon>
        <taxon>Bacillati</taxon>
        <taxon>Bacillota</taxon>
        <taxon>Bacilli</taxon>
        <taxon>Bacillales</taxon>
        <taxon>Paenibacillaceae</taxon>
        <taxon>Ferviditalea</taxon>
    </lineage>
</organism>
<proteinExistence type="predicted"/>
<keyword evidence="7" id="KW-1185">Reference proteome</keyword>
<dbReference type="InterPro" id="IPR029016">
    <property type="entry name" value="GAF-like_dom_sf"/>
</dbReference>
<dbReference type="Gene3D" id="3.30.450.40">
    <property type="match status" value="1"/>
</dbReference>
<evidence type="ECO:0000256" key="3">
    <source>
        <dbReference type="ARBA" id="ARBA00023163"/>
    </source>
</evidence>
<dbReference type="PANTHER" id="PTHR30136:SF24">
    <property type="entry name" value="HTH-TYPE TRANSCRIPTIONAL REPRESSOR ALLR"/>
    <property type="match status" value="1"/>
</dbReference>
<feature type="domain" description="HTH iclR-type" evidence="4">
    <location>
        <begin position="11"/>
        <end position="73"/>
    </location>
</feature>
<protein>
    <submittedName>
        <fullName evidence="6">IclR family transcriptional regulator</fullName>
    </submittedName>
</protein>
<gene>
    <name evidence="6" type="ORF">VF724_07570</name>
</gene>
<dbReference type="EMBL" id="JAYJLD010000008">
    <property type="protein sequence ID" value="MEB3101520.1"/>
    <property type="molecule type" value="Genomic_DNA"/>
</dbReference>
<evidence type="ECO:0000313" key="7">
    <source>
        <dbReference type="Proteomes" id="UP001310386"/>
    </source>
</evidence>
<evidence type="ECO:0000256" key="1">
    <source>
        <dbReference type="ARBA" id="ARBA00023015"/>
    </source>
</evidence>
<keyword evidence="3" id="KW-0804">Transcription</keyword>
<sequence>MTEPAKKDYQIHSVKNAMHILRLYSGERAELGVTEMSRLLGMSKSSVHRLVSTLTKEGFLEKSQNSNKYRLGLALLGLCGVITTHMEIHREAIPTLEILVEKLGEACHVCVLEGSDIVYLHKVECRHPVRLLSHIGKRNPAFCTSGGKSILAYQPESIVNSVIESGLTPYGPNTITDPAQFKENLQSIREQGYAVCIDELHEDVISIGSPIRDYSGDVVASVSVVGPKQRITPDKIPFFAATVLEAGREISQKLGYCGL</sequence>
<comment type="caution">
    <text evidence="6">The sequence shown here is derived from an EMBL/GenBank/DDBJ whole genome shotgun (WGS) entry which is preliminary data.</text>
</comment>
<dbReference type="Proteomes" id="UP001310386">
    <property type="component" value="Unassembled WGS sequence"/>
</dbReference>
<name>A0ABU5ZKA4_9BACL</name>
<dbReference type="InterPro" id="IPR005471">
    <property type="entry name" value="Tscrpt_reg_IclR_N"/>
</dbReference>
<dbReference type="PROSITE" id="PS51077">
    <property type="entry name" value="HTH_ICLR"/>
    <property type="match status" value="1"/>
</dbReference>
<dbReference type="Gene3D" id="1.10.10.10">
    <property type="entry name" value="Winged helix-like DNA-binding domain superfamily/Winged helix DNA-binding domain"/>
    <property type="match status" value="1"/>
</dbReference>
<dbReference type="SUPFAM" id="SSF46785">
    <property type="entry name" value="Winged helix' DNA-binding domain"/>
    <property type="match status" value="1"/>
</dbReference>